<dbReference type="Proteomes" id="UP001180536">
    <property type="component" value="Unassembled WGS sequence"/>
</dbReference>
<proteinExistence type="inferred from homology"/>
<dbReference type="Gene3D" id="3.40.50.1820">
    <property type="entry name" value="alpha/beta hydrolase"/>
    <property type="match status" value="1"/>
</dbReference>
<evidence type="ECO:0000256" key="1">
    <source>
        <dbReference type="ARBA" id="ARBA00010088"/>
    </source>
</evidence>
<dbReference type="InterPro" id="IPR002410">
    <property type="entry name" value="Peptidase_S33"/>
</dbReference>
<protein>
    <submittedName>
        <fullName evidence="4">Proline iminopeptidase</fullName>
        <ecNumber evidence="4">3.4.11.5</ecNumber>
    </submittedName>
</protein>
<dbReference type="SUPFAM" id="SSF53474">
    <property type="entry name" value="alpha/beta-Hydrolases"/>
    <property type="match status" value="1"/>
</dbReference>
<dbReference type="InterPro" id="IPR000073">
    <property type="entry name" value="AB_hydrolase_1"/>
</dbReference>
<name>A0ABU1Z7R6_9BURK</name>
<keyword evidence="2 4" id="KW-0378">Hydrolase</keyword>
<dbReference type="GO" id="GO:0004177">
    <property type="term" value="F:aminopeptidase activity"/>
    <property type="evidence" value="ECO:0007669"/>
    <property type="project" value="UniProtKB-KW"/>
</dbReference>
<comment type="similarity">
    <text evidence="1">Belongs to the peptidase S33 family.</text>
</comment>
<dbReference type="InterPro" id="IPR050266">
    <property type="entry name" value="AB_hydrolase_sf"/>
</dbReference>
<reference evidence="4 5" key="1">
    <citation type="submission" date="2023-07" db="EMBL/GenBank/DDBJ databases">
        <title>Sorghum-associated microbial communities from plants grown in Nebraska, USA.</title>
        <authorList>
            <person name="Schachtman D."/>
        </authorList>
    </citation>
    <scope>NUCLEOTIDE SEQUENCE [LARGE SCALE GENOMIC DNA]</scope>
    <source>
        <strain evidence="4 5">BE310</strain>
    </source>
</reference>
<dbReference type="PRINTS" id="PR00111">
    <property type="entry name" value="ABHYDROLASE"/>
</dbReference>
<evidence type="ECO:0000313" key="4">
    <source>
        <dbReference type="EMBL" id="MDR7296654.1"/>
    </source>
</evidence>
<evidence type="ECO:0000256" key="2">
    <source>
        <dbReference type="ARBA" id="ARBA00022801"/>
    </source>
</evidence>
<feature type="domain" description="AB hydrolase-1" evidence="3">
    <location>
        <begin position="31"/>
        <end position="262"/>
    </location>
</feature>
<sequence length="294" mass="32647">MRIEIQPGVRLFVDIEGLGHVPEGPELREKPTLILVHGGPGFDHTAFRPFFSRFADLCQVVYFDLRGHGRSDPRPADEWVLDVFADDIVRLCEALGIVNPIVLGQSFGGFVVQRYLARHPQHPGKVVLSSTSHHFGLERKIQRFGALGGPAAADAARAFWERPGADTWALYEKHCRHLYNTQARNPNAGGWMIFKPEILFAHTRTELPSMDLRPGLANVQCPVLVMAGEQDPVTPLEDAQEIVAALPAQWVQFERFAGVGHGAWRDDPEAAERVLRAFLSPRAQSGDSRMPDAP</sequence>
<dbReference type="PANTHER" id="PTHR43798">
    <property type="entry name" value="MONOACYLGLYCEROL LIPASE"/>
    <property type="match status" value="1"/>
</dbReference>
<evidence type="ECO:0000259" key="3">
    <source>
        <dbReference type="Pfam" id="PF00561"/>
    </source>
</evidence>
<dbReference type="InterPro" id="IPR029058">
    <property type="entry name" value="AB_hydrolase_fold"/>
</dbReference>
<dbReference type="Pfam" id="PF00561">
    <property type="entry name" value="Abhydrolase_1"/>
    <property type="match status" value="1"/>
</dbReference>
<keyword evidence="4" id="KW-0645">Protease</keyword>
<keyword evidence="4" id="KW-0031">Aminopeptidase</keyword>
<evidence type="ECO:0000313" key="5">
    <source>
        <dbReference type="Proteomes" id="UP001180536"/>
    </source>
</evidence>
<dbReference type="EC" id="3.4.11.5" evidence="4"/>
<comment type="caution">
    <text evidence="4">The sequence shown here is derived from an EMBL/GenBank/DDBJ whole genome shotgun (WGS) entry which is preliminary data.</text>
</comment>
<dbReference type="EMBL" id="JAVDXQ010000003">
    <property type="protein sequence ID" value="MDR7296654.1"/>
    <property type="molecule type" value="Genomic_DNA"/>
</dbReference>
<dbReference type="PRINTS" id="PR00793">
    <property type="entry name" value="PROAMNOPTASE"/>
</dbReference>
<accession>A0ABU1Z7R6</accession>
<keyword evidence="5" id="KW-1185">Reference proteome</keyword>
<organism evidence="4 5">
    <name type="scientific">Pelomonas aquatica</name>
    <dbReference type="NCBI Taxonomy" id="431058"/>
    <lineage>
        <taxon>Bacteria</taxon>
        <taxon>Pseudomonadati</taxon>
        <taxon>Pseudomonadota</taxon>
        <taxon>Betaproteobacteria</taxon>
        <taxon>Burkholderiales</taxon>
        <taxon>Sphaerotilaceae</taxon>
        <taxon>Roseateles</taxon>
    </lineage>
</organism>
<gene>
    <name evidence="4" type="ORF">J2X16_002001</name>
</gene>
<dbReference type="RefSeq" id="WP_056874415.1">
    <property type="nucleotide sequence ID" value="NZ_JAVDXQ010000003.1"/>
</dbReference>